<name>A0A6A6CW58_ZASCE</name>
<dbReference type="GeneID" id="54565090"/>
<dbReference type="Proteomes" id="UP000799537">
    <property type="component" value="Unassembled WGS sequence"/>
</dbReference>
<dbReference type="InterPro" id="IPR029058">
    <property type="entry name" value="AB_hydrolase_fold"/>
</dbReference>
<proteinExistence type="inferred from homology"/>
<protein>
    <recommendedName>
        <fullName evidence="6">Carboxypeptidase</fullName>
        <ecNumber evidence="6">3.4.16.-</ecNumber>
    </recommendedName>
</protein>
<comment type="similarity">
    <text evidence="1 6">Belongs to the peptidase S10 family.</text>
</comment>
<keyword evidence="2 6" id="KW-0121">Carboxypeptidase</keyword>
<evidence type="ECO:0000313" key="7">
    <source>
        <dbReference type="EMBL" id="KAF2170438.1"/>
    </source>
</evidence>
<dbReference type="PANTHER" id="PTHR11802">
    <property type="entry name" value="SERINE PROTEASE FAMILY S10 SERINE CARBOXYPEPTIDASE"/>
    <property type="match status" value="1"/>
</dbReference>
<evidence type="ECO:0000256" key="6">
    <source>
        <dbReference type="RuleBase" id="RU361156"/>
    </source>
</evidence>
<gene>
    <name evidence="7" type="ORF">M409DRAFT_51479</name>
</gene>
<dbReference type="Pfam" id="PF00450">
    <property type="entry name" value="Peptidase_S10"/>
    <property type="match status" value="1"/>
</dbReference>
<evidence type="ECO:0000313" key="8">
    <source>
        <dbReference type="Proteomes" id="UP000799537"/>
    </source>
</evidence>
<dbReference type="GO" id="GO:0004185">
    <property type="term" value="F:serine-type carboxypeptidase activity"/>
    <property type="evidence" value="ECO:0007669"/>
    <property type="project" value="UniProtKB-UniRule"/>
</dbReference>
<reference evidence="7" key="1">
    <citation type="journal article" date="2020" name="Stud. Mycol.">
        <title>101 Dothideomycetes genomes: a test case for predicting lifestyles and emergence of pathogens.</title>
        <authorList>
            <person name="Haridas S."/>
            <person name="Albert R."/>
            <person name="Binder M."/>
            <person name="Bloem J."/>
            <person name="Labutti K."/>
            <person name="Salamov A."/>
            <person name="Andreopoulos B."/>
            <person name="Baker S."/>
            <person name="Barry K."/>
            <person name="Bills G."/>
            <person name="Bluhm B."/>
            <person name="Cannon C."/>
            <person name="Castanera R."/>
            <person name="Culley D."/>
            <person name="Daum C."/>
            <person name="Ezra D."/>
            <person name="Gonzalez J."/>
            <person name="Henrissat B."/>
            <person name="Kuo A."/>
            <person name="Liang C."/>
            <person name="Lipzen A."/>
            <person name="Lutzoni F."/>
            <person name="Magnuson J."/>
            <person name="Mondo S."/>
            <person name="Nolan M."/>
            <person name="Ohm R."/>
            <person name="Pangilinan J."/>
            <person name="Park H.-J."/>
            <person name="Ramirez L."/>
            <person name="Alfaro M."/>
            <person name="Sun H."/>
            <person name="Tritt A."/>
            <person name="Yoshinaga Y."/>
            <person name="Zwiers L.-H."/>
            <person name="Turgeon B."/>
            <person name="Goodwin S."/>
            <person name="Spatafora J."/>
            <person name="Crous P."/>
            <person name="Grigoriev I."/>
        </authorList>
    </citation>
    <scope>NUCLEOTIDE SEQUENCE</scope>
    <source>
        <strain evidence="7">ATCC 36951</strain>
    </source>
</reference>
<keyword evidence="8" id="KW-1185">Reference proteome</keyword>
<dbReference type="EMBL" id="ML993585">
    <property type="protein sequence ID" value="KAF2170438.1"/>
    <property type="molecule type" value="Genomic_DNA"/>
</dbReference>
<feature type="chain" id="PRO_5025717964" description="Carboxypeptidase" evidence="6">
    <location>
        <begin position="24"/>
        <end position="612"/>
    </location>
</feature>
<evidence type="ECO:0000256" key="5">
    <source>
        <dbReference type="ARBA" id="ARBA00023180"/>
    </source>
</evidence>
<dbReference type="PANTHER" id="PTHR11802:SF131">
    <property type="entry name" value="CARBOXYPEPTIDASE"/>
    <property type="match status" value="1"/>
</dbReference>
<keyword evidence="5" id="KW-0325">Glycoprotein</keyword>
<dbReference type="InterPro" id="IPR018202">
    <property type="entry name" value="Ser_caboxypep_ser_AS"/>
</dbReference>
<evidence type="ECO:0000256" key="3">
    <source>
        <dbReference type="ARBA" id="ARBA00022670"/>
    </source>
</evidence>
<dbReference type="Gene3D" id="3.40.50.1820">
    <property type="entry name" value="alpha/beta hydrolase"/>
    <property type="match status" value="1"/>
</dbReference>
<organism evidence="7 8">
    <name type="scientific">Zasmidium cellare ATCC 36951</name>
    <dbReference type="NCBI Taxonomy" id="1080233"/>
    <lineage>
        <taxon>Eukaryota</taxon>
        <taxon>Fungi</taxon>
        <taxon>Dikarya</taxon>
        <taxon>Ascomycota</taxon>
        <taxon>Pezizomycotina</taxon>
        <taxon>Dothideomycetes</taxon>
        <taxon>Dothideomycetidae</taxon>
        <taxon>Mycosphaerellales</taxon>
        <taxon>Mycosphaerellaceae</taxon>
        <taxon>Zasmidium</taxon>
    </lineage>
</organism>
<dbReference type="AlphaFoldDB" id="A0A6A6CW58"/>
<dbReference type="OrthoDB" id="443318at2759"/>
<keyword evidence="3 6" id="KW-0645">Protease</keyword>
<evidence type="ECO:0000256" key="4">
    <source>
        <dbReference type="ARBA" id="ARBA00022801"/>
    </source>
</evidence>
<dbReference type="PROSITE" id="PS00131">
    <property type="entry name" value="CARBOXYPEPT_SER_SER"/>
    <property type="match status" value="1"/>
</dbReference>
<keyword evidence="6" id="KW-0732">Signal</keyword>
<dbReference type="InterPro" id="IPR001563">
    <property type="entry name" value="Peptidase_S10"/>
</dbReference>
<dbReference type="EC" id="3.4.16.-" evidence="6"/>
<dbReference type="GO" id="GO:0000324">
    <property type="term" value="C:fungal-type vacuole"/>
    <property type="evidence" value="ECO:0007669"/>
    <property type="project" value="TreeGrafter"/>
</dbReference>
<dbReference type="PRINTS" id="PR00724">
    <property type="entry name" value="CRBOXYPTASEC"/>
</dbReference>
<sequence>MFSTAFLLSAGLLLASLPSVANASLSSHFHRDAPWNNRLAKRTYYPAPATDYYTIKTPTNVTIRYKTPGEDGVCETTPGVGSYSGYVDLSEDVHIFFWFFESRRDPARDDFTLWLNGGPGSDSLIGLFEELGPCRINENLTTVINPYSWNNVSNMLFLSQPVGVSFSYQAITNGSLGNSTGGFLNSSQADQTGTWSTLVPDNEGEIDTTDLAAIAAWEALQGFLEALPQLHANRAWQPRKFNLWTESYGGHYGPAFFDYFYKQNEKIQNGSMPGYAMEFNSLGLINAIISETVQAEHYPEFAVNNTYGIKAYNDTVYSYAKFATHMVGGCLSQIQSCIRAAQDIKGGYVKGKITPVATGFQAIAAVCAEAANMCRDNVESMYYNYGDRGTYDIRHPSNDPTPPSYYEDYLNQAHIQKALGVSVNYTGSNSDIYYLFQQTGDFIYPNFIQDLQDIIASGVRVALAYGDADYICNWFGGQAVSLALNHTHKAEFLAAGYEPMLYNGTEYGETRERGNLSFTRIYESGHEVPYYQPQAALAHFQRVIEGLDIPEGKERVTANLTSNGPLNATHTNAYVSLPPTESSKLASWSSSIVASYDALDVLPPPTETPTPA</sequence>
<dbReference type="GO" id="GO:0006508">
    <property type="term" value="P:proteolysis"/>
    <property type="evidence" value="ECO:0007669"/>
    <property type="project" value="UniProtKB-KW"/>
</dbReference>
<dbReference type="RefSeq" id="XP_033671327.1">
    <property type="nucleotide sequence ID" value="XM_033811818.1"/>
</dbReference>
<evidence type="ECO:0000256" key="1">
    <source>
        <dbReference type="ARBA" id="ARBA00009431"/>
    </source>
</evidence>
<feature type="signal peptide" evidence="6">
    <location>
        <begin position="1"/>
        <end position="23"/>
    </location>
</feature>
<accession>A0A6A6CW58</accession>
<evidence type="ECO:0000256" key="2">
    <source>
        <dbReference type="ARBA" id="ARBA00022645"/>
    </source>
</evidence>
<dbReference type="SUPFAM" id="SSF53474">
    <property type="entry name" value="alpha/beta-Hydrolases"/>
    <property type="match status" value="1"/>
</dbReference>
<keyword evidence="4 6" id="KW-0378">Hydrolase</keyword>